<name>N2AFW3_9FIRM</name>
<organism evidence="2 3">
    <name type="scientific">Eubacterium plexicaudatum ASF492</name>
    <dbReference type="NCBI Taxonomy" id="1235802"/>
    <lineage>
        <taxon>Bacteria</taxon>
        <taxon>Bacillati</taxon>
        <taxon>Bacillota</taxon>
        <taxon>Clostridia</taxon>
        <taxon>Eubacteriales</taxon>
        <taxon>Eubacteriaceae</taxon>
        <taxon>Eubacterium</taxon>
    </lineage>
</organism>
<reference evidence="2 3" key="1">
    <citation type="journal article" date="2014" name="Genome Announc.">
        <title>Draft genome sequences of the altered schaedler flora, a defined bacterial community from gnotobiotic mice.</title>
        <authorList>
            <person name="Wannemuehler M.J."/>
            <person name="Overstreet A.M."/>
            <person name="Ward D.V."/>
            <person name="Phillips G.J."/>
        </authorList>
    </citation>
    <scope>NUCLEOTIDE SEQUENCE [LARGE SCALE GENOMIC DNA]</scope>
    <source>
        <strain evidence="2 3">ASF492</strain>
    </source>
</reference>
<evidence type="ECO:0000256" key="1">
    <source>
        <dbReference type="SAM" id="Phobius"/>
    </source>
</evidence>
<keyword evidence="1" id="KW-0472">Membrane</keyword>
<keyword evidence="1" id="KW-0812">Transmembrane</keyword>
<sequence length="261" mass="30861">MSSKRKRTIICIIIILLIAIPIIYVIVNNSDIKAILLGIVSSIIASSIFYIFSEVVFENKVEEIEILKQMITVLEEIQTKGILAIKGRSELASDFWIDFAENTNEKWIISGRTLNRWLENDIKEKFKRNIIRILKGKGEITFIIYKNLEGEENKEKELLRDFLYNEIFPVCVKKQKNKYVKKQDMNLSILEVDKLPYLYNANENEIIVAPYFTHIENSNNIMFVLKRSHRHGAEYSRDFQHVMRNADNNMWLYEYLEERNK</sequence>
<dbReference type="HOGENOM" id="CLU_1064553_0_0_9"/>
<dbReference type="Proteomes" id="UP000012589">
    <property type="component" value="Unassembled WGS sequence"/>
</dbReference>
<comment type="caution">
    <text evidence="2">The sequence shown here is derived from an EMBL/GenBank/DDBJ whole genome shotgun (WGS) entry which is preliminary data.</text>
</comment>
<dbReference type="EMBL" id="AQFT01000091">
    <property type="protein sequence ID" value="EMZ25085.1"/>
    <property type="molecule type" value="Genomic_DNA"/>
</dbReference>
<accession>N2AFW3</accession>
<dbReference type="PATRIC" id="fig|1235802.3.peg.3143"/>
<feature type="transmembrane region" description="Helical" evidence="1">
    <location>
        <begin position="32"/>
        <end position="52"/>
    </location>
</feature>
<feature type="transmembrane region" description="Helical" evidence="1">
    <location>
        <begin position="7"/>
        <end position="26"/>
    </location>
</feature>
<protein>
    <submittedName>
        <fullName evidence="2">Uncharacterized protein</fullName>
    </submittedName>
</protein>
<gene>
    <name evidence="2" type="ORF">C823_02975</name>
</gene>
<evidence type="ECO:0000313" key="2">
    <source>
        <dbReference type="EMBL" id="EMZ25085.1"/>
    </source>
</evidence>
<dbReference type="AlphaFoldDB" id="N2AFW3"/>
<keyword evidence="3" id="KW-1185">Reference proteome</keyword>
<evidence type="ECO:0000313" key="3">
    <source>
        <dbReference type="Proteomes" id="UP000012589"/>
    </source>
</evidence>
<keyword evidence="1" id="KW-1133">Transmembrane helix</keyword>
<proteinExistence type="predicted"/>